<keyword evidence="2" id="KW-1185">Reference proteome</keyword>
<protein>
    <submittedName>
        <fullName evidence="1">Uncharacterized protein</fullName>
    </submittedName>
</protein>
<gene>
    <name evidence="1" type="ORF">HNP38_002290</name>
</gene>
<dbReference type="AlphaFoldDB" id="A0A840KH18"/>
<proteinExistence type="predicted"/>
<reference evidence="1 2" key="1">
    <citation type="submission" date="2020-08" db="EMBL/GenBank/DDBJ databases">
        <title>Functional genomics of gut bacteria from endangered species of beetles.</title>
        <authorList>
            <person name="Carlos-Shanley C."/>
        </authorList>
    </citation>
    <scope>NUCLEOTIDE SEQUENCE [LARGE SCALE GENOMIC DNA]</scope>
    <source>
        <strain evidence="1 2">S00151</strain>
    </source>
</reference>
<evidence type="ECO:0000313" key="2">
    <source>
        <dbReference type="Proteomes" id="UP000592180"/>
    </source>
</evidence>
<evidence type="ECO:0000313" key="1">
    <source>
        <dbReference type="EMBL" id="MBB4806994.1"/>
    </source>
</evidence>
<dbReference type="EMBL" id="JACHLE010000002">
    <property type="protein sequence ID" value="MBB4806994.1"/>
    <property type="molecule type" value="Genomic_DNA"/>
</dbReference>
<name>A0A840KH18_9FLAO</name>
<sequence length="98" mass="11684">MLNSFVPLTNDSELNIEDMLVHNLNGIINAKTKQNIDDVILYDSISFMILLILIIETHKLHFLKLDYKNYYLTILSAYNWELLKYRRTQNYVKKPSFK</sequence>
<organism evidence="1 2">
    <name type="scientific">Chryseobacterium defluvii</name>
    <dbReference type="NCBI Taxonomy" id="160396"/>
    <lineage>
        <taxon>Bacteria</taxon>
        <taxon>Pseudomonadati</taxon>
        <taxon>Bacteroidota</taxon>
        <taxon>Flavobacteriia</taxon>
        <taxon>Flavobacteriales</taxon>
        <taxon>Weeksellaceae</taxon>
        <taxon>Chryseobacterium group</taxon>
        <taxon>Chryseobacterium</taxon>
    </lineage>
</organism>
<dbReference type="Proteomes" id="UP000592180">
    <property type="component" value="Unassembled WGS sequence"/>
</dbReference>
<comment type="caution">
    <text evidence="1">The sequence shown here is derived from an EMBL/GenBank/DDBJ whole genome shotgun (WGS) entry which is preliminary data.</text>
</comment>
<accession>A0A840KH18</accession>